<feature type="compositionally biased region" description="Basic and acidic residues" evidence="1">
    <location>
        <begin position="71"/>
        <end position="85"/>
    </location>
</feature>
<feature type="compositionally biased region" description="Basic residues" evidence="1">
    <location>
        <begin position="46"/>
        <end position="70"/>
    </location>
</feature>
<dbReference type="AlphaFoldDB" id="A0A1I7SJE4"/>
<reference evidence="4" key="1">
    <citation type="submission" date="2016-11" db="UniProtKB">
        <authorList>
            <consortium name="WormBaseParasite"/>
        </authorList>
    </citation>
    <scope>IDENTIFICATION</scope>
</reference>
<evidence type="ECO:0000256" key="2">
    <source>
        <dbReference type="SAM" id="Phobius"/>
    </source>
</evidence>
<keyword evidence="2" id="KW-0812">Transmembrane</keyword>
<feature type="transmembrane region" description="Helical" evidence="2">
    <location>
        <begin position="15"/>
        <end position="41"/>
    </location>
</feature>
<organism evidence="3 4">
    <name type="scientific">Bursaphelenchus xylophilus</name>
    <name type="common">Pinewood nematode worm</name>
    <name type="synonym">Aphelenchoides xylophilus</name>
    <dbReference type="NCBI Taxonomy" id="6326"/>
    <lineage>
        <taxon>Eukaryota</taxon>
        <taxon>Metazoa</taxon>
        <taxon>Ecdysozoa</taxon>
        <taxon>Nematoda</taxon>
        <taxon>Chromadorea</taxon>
        <taxon>Rhabditida</taxon>
        <taxon>Tylenchina</taxon>
        <taxon>Tylenchomorpha</taxon>
        <taxon>Aphelenchoidea</taxon>
        <taxon>Aphelenchoididae</taxon>
        <taxon>Bursaphelenchus</taxon>
    </lineage>
</organism>
<keyword evidence="2" id="KW-0472">Membrane</keyword>
<dbReference type="Gene3D" id="1.20.1070.10">
    <property type="entry name" value="Rhodopsin 7-helix transmembrane proteins"/>
    <property type="match status" value="1"/>
</dbReference>
<evidence type="ECO:0000313" key="3">
    <source>
        <dbReference type="Proteomes" id="UP000095284"/>
    </source>
</evidence>
<evidence type="ECO:0000313" key="4">
    <source>
        <dbReference type="WBParaSite" id="BXY_1316800.1"/>
    </source>
</evidence>
<protein>
    <submittedName>
        <fullName evidence="4">Uncharacterized protein</fullName>
    </submittedName>
</protein>
<dbReference type="Proteomes" id="UP000095284">
    <property type="component" value="Unplaced"/>
</dbReference>
<feature type="compositionally biased region" description="Polar residues" evidence="1">
    <location>
        <begin position="86"/>
        <end position="108"/>
    </location>
</feature>
<evidence type="ECO:0000256" key="1">
    <source>
        <dbReference type="SAM" id="MobiDB-lite"/>
    </source>
</evidence>
<proteinExistence type="predicted"/>
<keyword evidence="2" id="KW-1133">Transmembrane helix</keyword>
<dbReference type="WBParaSite" id="BXY_1316800.1">
    <property type="protein sequence ID" value="BXY_1316800.1"/>
    <property type="gene ID" value="BXY_1316800"/>
</dbReference>
<accession>A0A1I7SJE4</accession>
<feature type="region of interest" description="Disordered" evidence="1">
    <location>
        <begin position="46"/>
        <end position="108"/>
    </location>
</feature>
<sequence>MRSSTFSAGLDESAAYIIFGSAVGVFVVVLVIMSIAIWLIYRRRKRKRKMKGQKKPKASKKTKKKTRATKKKETTETAADTKTETRSTVNTQKSIKNADTHSTTKTQKSFQIPMVSNEDYFSINQGGKTKESKEKVGKGASFFLPKNHSRFAGAAEILNDFSRRESTLNVESGQREHRFLAITLAVSCGKI</sequence>
<name>A0A1I7SJE4_BURXY</name>